<dbReference type="InterPro" id="IPR000259">
    <property type="entry name" value="Adhesion_dom_fimbrial"/>
</dbReference>
<dbReference type="PANTHER" id="PTHR33420">
    <property type="entry name" value="FIMBRIAL SUBUNIT ELFA-RELATED"/>
    <property type="match status" value="1"/>
</dbReference>
<comment type="similarity">
    <text evidence="2">Belongs to the fimbrial protein family.</text>
</comment>
<evidence type="ECO:0000313" key="4">
    <source>
        <dbReference type="EMBL" id="KAB0686159.1"/>
    </source>
</evidence>
<proteinExistence type="inferred from homology"/>
<keyword evidence="3" id="KW-0281">Fimbrium</keyword>
<gene>
    <name evidence="4" type="ORF">F7R13_01525</name>
</gene>
<dbReference type="SUPFAM" id="SSF49401">
    <property type="entry name" value="Bacterial adhesins"/>
    <property type="match status" value="1"/>
</dbReference>
<name>A0A6L3NNA7_9BURK</name>
<comment type="caution">
    <text evidence="4">The sequence shown here is derived from an EMBL/GenBank/DDBJ whole genome shotgun (WGS) entry which is preliminary data.</text>
</comment>
<dbReference type="InterPro" id="IPR036937">
    <property type="entry name" value="Adhesion_dom_fimbrial_sf"/>
</dbReference>
<dbReference type="Pfam" id="PF00419">
    <property type="entry name" value="Fimbrial"/>
    <property type="match status" value="1"/>
</dbReference>
<comment type="subcellular location">
    <subcellularLocation>
        <location evidence="1">Fimbrium</location>
    </subcellularLocation>
</comment>
<dbReference type="GO" id="GO:0009289">
    <property type="term" value="C:pilus"/>
    <property type="evidence" value="ECO:0007669"/>
    <property type="project" value="UniProtKB-SubCell"/>
</dbReference>
<reference evidence="4 5" key="1">
    <citation type="submission" date="2019-09" db="EMBL/GenBank/DDBJ databases">
        <title>Draft genome sequences of 48 bacterial type strains from the CCUG.</title>
        <authorList>
            <person name="Tunovic T."/>
            <person name="Pineiro-Iglesias B."/>
            <person name="Unosson C."/>
            <person name="Inganas E."/>
            <person name="Ohlen M."/>
            <person name="Cardew S."/>
            <person name="Jensie-Markopoulos S."/>
            <person name="Salva-Serra F."/>
            <person name="Jaen-Luchoro D."/>
            <person name="Karlsson R."/>
            <person name="Svensson-Stadler L."/>
            <person name="Chun J."/>
            <person name="Moore E."/>
        </authorList>
    </citation>
    <scope>NUCLEOTIDE SEQUENCE [LARGE SCALE GENOMIC DNA]</scope>
    <source>
        <strain evidence="4 5">CCUG 65687</strain>
    </source>
</reference>
<accession>A0A6L3NNA7</accession>
<dbReference type="AlphaFoldDB" id="A0A6L3NNA7"/>
<evidence type="ECO:0000256" key="3">
    <source>
        <dbReference type="ARBA" id="ARBA00023263"/>
    </source>
</evidence>
<dbReference type="GO" id="GO:0043709">
    <property type="term" value="P:cell adhesion involved in single-species biofilm formation"/>
    <property type="evidence" value="ECO:0007669"/>
    <property type="project" value="TreeGrafter"/>
</dbReference>
<dbReference type="RefSeq" id="WP_170296604.1">
    <property type="nucleotide sequence ID" value="NZ_CABVPO010000014.1"/>
</dbReference>
<dbReference type="EMBL" id="VZOL01000007">
    <property type="protein sequence ID" value="KAB0686159.1"/>
    <property type="molecule type" value="Genomic_DNA"/>
</dbReference>
<sequence>MPNLALKSTSTANGLALRIRNTTTNTDVTFGRNNTFSMGTPVGGTVVLPLQAYYVRTGGALRAGTVAADANFSVTFQ</sequence>
<dbReference type="InterPro" id="IPR050263">
    <property type="entry name" value="Bact_Fimbrial_Adh_Pro"/>
</dbReference>
<organism evidence="4 5">
    <name type="scientific">Burkholderia territorii</name>
    <dbReference type="NCBI Taxonomy" id="1503055"/>
    <lineage>
        <taxon>Bacteria</taxon>
        <taxon>Pseudomonadati</taxon>
        <taxon>Pseudomonadota</taxon>
        <taxon>Betaproteobacteria</taxon>
        <taxon>Burkholderiales</taxon>
        <taxon>Burkholderiaceae</taxon>
        <taxon>Burkholderia</taxon>
        <taxon>Burkholderia cepacia complex</taxon>
    </lineage>
</organism>
<evidence type="ECO:0000256" key="2">
    <source>
        <dbReference type="ARBA" id="ARBA00006671"/>
    </source>
</evidence>
<dbReference type="PANTHER" id="PTHR33420:SF14">
    <property type="entry name" value="TYPE 1 FIMBRIN D-MANNOSE SPECIFIC ADHESIN"/>
    <property type="match status" value="1"/>
</dbReference>
<protein>
    <submittedName>
        <fullName evidence="4">Fimbrial protein</fullName>
    </submittedName>
</protein>
<evidence type="ECO:0000313" key="5">
    <source>
        <dbReference type="Proteomes" id="UP000473571"/>
    </source>
</evidence>
<dbReference type="InterPro" id="IPR008966">
    <property type="entry name" value="Adhesion_dom_sf"/>
</dbReference>
<evidence type="ECO:0000256" key="1">
    <source>
        <dbReference type="ARBA" id="ARBA00004561"/>
    </source>
</evidence>
<dbReference type="Proteomes" id="UP000473571">
    <property type="component" value="Unassembled WGS sequence"/>
</dbReference>
<dbReference type="Gene3D" id="2.60.40.1090">
    <property type="entry name" value="Fimbrial-type adhesion domain"/>
    <property type="match status" value="1"/>
</dbReference>